<protein>
    <submittedName>
        <fullName evidence="1">Uncharacterized protein</fullName>
    </submittedName>
</protein>
<gene>
    <name evidence="1" type="ORF">EDD29_4551</name>
</gene>
<dbReference type="Proteomes" id="UP000272400">
    <property type="component" value="Unassembled WGS sequence"/>
</dbReference>
<reference evidence="1 2" key="1">
    <citation type="submission" date="2018-11" db="EMBL/GenBank/DDBJ databases">
        <title>Sequencing the genomes of 1000 actinobacteria strains.</title>
        <authorList>
            <person name="Klenk H.-P."/>
        </authorList>
    </citation>
    <scope>NUCLEOTIDE SEQUENCE [LARGE SCALE GENOMIC DNA]</scope>
    <source>
        <strain evidence="1 2">DSM 44254</strain>
    </source>
</reference>
<sequence>MAVRHTATTPPEVYQATGRALRLLIQGSLFDYTKLA</sequence>
<accession>A0A3N1D0A9</accession>
<evidence type="ECO:0000313" key="1">
    <source>
        <dbReference type="EMBL" id="ROO86965.1"/>
    </source>
</evidence>
<dbReference type="AlphaFoldDB" id="A0A3N1D0A9"/>
<dbReference type="EMBL" id="RJKE01000001">
    <property type="protein sequence ID" value="ROO86965.1"/>
    <property type="molecule type" value="Genomic_DNA"/>
</dbReference>
<evidence type="ECO:0000313" key="2">
    <source>
        <dbReference type="Proteomes" id="UP000272400"/>
    </source>
</evidence>
<name>A0A3N1D0A9_9ACTN</name>
<proteinExistence type="predicted"/>
<organism evidence="1 2">
    <name type="scientific">Actinocorallia herbida</name>
    <dbReference type="NCBI Taxonomy" id="58109"/>
    <lineage>
        <taxon>Bacteria</taxon>
        <taxon>Bacillati</taxon>
        <taxon>Actinomycetota</taxon>
        <taxon>Actinomycetes</taxon>
        <taxon>Streptosporangiales</taxon>
        <taxon>Thermomonosporaceae</taxon>
        <taxon>Actinocorallia</taxon>
    </lineage>
</organism>
<comment type="caution">
    <text evidence="1">The sequence shown here is derived from an EMBL/GenBank/DDBJ whole genome shotgun (WGS) entry which is preliminary data.</text>
</comment>
<keyword evidence="2" id="KW-1185">Reference proteome</keyword>